<gene>
    <name evidence="2" type="ORF">PCOR1329_LOCUS24299</name>
</gene>
<dbReference type="Gene3D" id="1.25.10.10">
    <property type="entry name" value="Leucine-rich Repeat Variant"/>
    <property type="match status" value="4"/>
</dbReference>
<feature type="compositionally biased region" description="Low complexity" evidence="1">
    <location>
        <begin position="162"/>
        <end position="196"/>
    </location>
</feature>
<feature type="compositionally biased region" description="Low complexity" evidence="1">
    <location>
        <begin position="298"/>
        <end position="321"/>
    </location>
</feature>
<reference evidence="2" key="1">
    <citation type="submission" date="2023-10" db="EMBL/GenBank/DDBJ databases">
        <authorList>
            <person name="Chen Y."/>
            <person name="Shah S."/>
            <person name="Dougan E. K."/>
            <person name="Thang M."/>
            <person name="Chan C."/>
        </authorList>
    </citation>
    <scope>NUCLEOTIDE SEQUENCE [LARGE SCALE GENOMIC DNA]</scope>
</reference>
<evidence type="ECO:0008006" key="4">
    <source>
        <dbReference type="Google" id="ProtNLM"/>
    </source>
</evidence>
<organism evidence="2 3">
    <name type="scientific">Prorocentrum cordatum</name>
    <dbReference type="NCBI Taxonomy" id="2364126"/>
    <lineage>
        <taxon>Eukaryota</taxon>
        <taxon>Sar</taxon>
        <taxon>Alveolata</taxon>
        <taxon>Dinophyceae</taxon>
        <taxon>Prorocentrales</taxon>
        <taxon>Prorocentraceae</taxon>
        <taxon>Prorocentrum</taxon>
    </lineage>
</organism>
<proteinExistence type="predicted"/>
<dbReference type="Proteomes" id="UP001189429">
    <property type="component" value="Unassembled WGS sequence"/>
</dbReference>
<protein>
    <recommendedName>
        <fullName evidence="4">HEAT repeat domain-containing protein</fullName>
    </recommendedName>
</protein>
<feature type="region of interest" description="Disordered" evidence="1">
    <location>
        <begin position="159"/>
        <end position="221"/>
    </location>
</feature>
<dbReference type="Pfam" id="PF13646">
    <property type="entry name" value="HEAT_2"/>
    <property type="match status" value="1"/>
</dbReference>
<sequence length="633" mass="64517">VKLGAGVALRRHGVKEALFAPEVVALLSGDDPEARGLAAGALAGEEVQPADGDRLRASLRHPDWRVRRGALEALLRYGPEAAGGYAAKVAGLLKDPHEAVRGAVPPVLRHVGAAAAAELAAMLRDDAAGEVQDGEDLLQALCGGDRARADELLYGHQPSATASWASSDRAGRRASASDAAPAPSELAAARSLSRGSCGAEPPTGPEPHPAASPATAPAGLGRRTSLAMPVGHRFSGRSARAEQEVCGVPADPAAQLAMDELLRHPDPAVREAAALLQQRPAGPGRLSAALSLRAGAEGPELEGAGQERAPSSTALSAATEEAAPEEGLAERDAEDLADGLGSTSRVERLGSLRAMRGLLARLPSEAAAAHVPALVQALDDSDIEIRIGALSLLGEVGSADGEYVGLIRAKLQHPNSLERAAAASAAGSLQAAALAGDLAQLLLDPDATVRTAGEEALGGLGAEAAGEHAARWIRHESGEVRRAARAAMLHMSASDPTGPEHALRLLQPLVEPALTDKSAEIRGEAVSLLERLGLSGVDGNLPACFLVAQALSEDADAVGGRLDALRRLGAMGAEAAPYAAQLGGLLGDEHEQVRRATVECARRLGEFFAGAAPVAAGLLQSPLQGVRRAAVAV</sequence>
<dbReference type="InterPro" id="IPR016024">
    <property type="entry name" value="ARM-type_fold"/>
</dbReference>
<keyword evidence="3" id="KW-1185">Reference proteome</keyword>
<feature type="non-terminal residue" evidence="2">
    <location>
        <position position="633"/>
    </location>
</feature>
<evidence type="ECO:0000256" key="1">
    <source>
        <dbReference type="SAM" id="MobiDB-lite"/>
    </source>
</evidence>
<evidence type="ECO:0000313" key="3">
    <source>
        <dbReference type="Proteomes" id="UP001189429"/>
    </source>
</evidence>
<feature type="non-terminal residue" evidence="2">
    <location>
        <position position="1"/>
    </location>
</feature>
<dbReference type="SUPFAM" id="SSF48371">
    <property type="entry name" value="ARM repeat"/>
    <property type="match status" value="2"/>
</dbReference>
<dbReference type="InterPro" id="IPR011989">
    <property type="entry name" value="ARM-like"/>
</dbReference>
<name>A0ABN9RWC6_9DINO</name>
<dbReference type="EMBL" id="CAUYUJ010008341">
    <property type="protein sequence ID" value="CAK0823656.1"/>
    <property type="molecule type" value="Genomic_DNA"/>
</dbReference>
<evidence type="ECO:0000313" key="2">
    <source>
        <dbReference type="EMBL" id="CAK0823656.1"/>
    </source>
</evidence>
<feature type="region of interest" description="Disordered" evidence="1">
    <location>
        <begin position="298"/>
        <end position="342"/>
    </location>
</feature>
<comment type="caution">
    <text evidence="2">The sequence shown here is derived from an EMBL/GenBank/DDBJ whole genome shotgun (WGS) entry which is preliminary data.</text>
</comment>
<accession>A0ABN9RWC6</accession>